<dbReference type="AlphaFoldDB" id="A0A5B7HG11"/>
<sequence>MALKSTIDLTCNDYISNFEFDVFTR</sequence>
<dbReference type="Proteomes" id="UP000324222">
    <property type="component" value="Unassembled WGS sequence"/>
</dbReference>
<dbReference type="InterPro" id="IPR011992">
    <property type="entry name" value="EF-hand-dom_pair"/>
</dbReference>
<feature type="domain" description="Adaptor protein Cbl EF hand-like" evidence="1">
    <location>
        <begin position="1"/>
        <end position="25"/>
    </location>
</feature>
<protein>
    <submittedName>
        <fullName evidence="2">E3 ubiquitin-protein ligase CBL-B</fullName>
    </submittedName>
</protein>
<evidence type="ECO:0000313" key="2">
    <source>
        <dbReference type="EMBL" id="MPC68227.1"/>
    </source>
</evidence>
<proteinExistence type="predicted"/>
<organism evidence="2 3">
    <name type="scientific">Portunus trituberculatus</name>
    <name type="common">Swimming crab</name>
    <name type="synonym">Neptunus trituberculatus</name>
    <dbReference type="NCBI Taxonomy" id="210409"/>
    <lineage>
        <taxon>Eukaryota</taxon>
        <taxon>Metazoa</taxon>
        <taxon>Ecdysozoa</taxon>
        <taxon>Arthropoda</taxon>
        <taxon>Crustacea</taxon>
        <taxon>Multicrustacea</taxon>
        <taxon>Malacostraca</taxon>
        <taxon>Eumalacostraca</taxon>
        <taxon>Eucarida</taxon>
        <taxon>Decapoda</taxon>
        <taxon>Pleocyemata</taxon>
        <taxon>Brachyura</taxon>
        <taxon>Eubrachyura</taxon>
        <taxon>Portunoidea</taxon>
        <taxon>Portunidae</taxon>
        <taxon>Portuninae</taxon>
        <taxon>Portunus</taxon>
    </lineage>
</organism>
<dbReference type="GO" id="GO:0005509">
    <property type="term" value="F:calcium ion binding"/>
    <property type="evidence" value="ECO:0007669"/>
    <property type="project" value="InterPro"/>
</dbReference>
<evidence type="ECO:0000313" key="3">
    <source>
        <dbReference type="Proteomes" id="UP000324222"/>
    </source>
</evidence>
<dbReference type="EMBL" id="VSRR010027506">
    <property type="protein sequence ID" value="MPC68227.1"/>
    <property type="molecule type" value="Genomic_DNA"/>
</dbReference>
<comment type="caution">
    <text evidence="2">The sequence shown here is derived from an EMBL/GenBank/DDBJ whole genome shotgun (WGS) entry which is preliminary data.</text>
</comment>
<dbReference type="InterPro" id="IPR014741">
    <property type="entry name" value="Adaptor_Cbl_EF_hand-like"/>
</dbReference>
<name>A0A5B7HG11_PORTR</name>
<dbReference type="SUPFAM" id="SSF47473">
    <property type="entry name" value="EF-hand"/>
    <property type="match status" value="1"/>
</dbReference>
<accession>A0A5B7HG11</accession>
<gene>
    <name evidence="2" type="primary">cblb</name>
    <name evidence="2" type="ORF">E2C01_062425</name>
</gene>
<dbReference type="Gene3D" id="1.10.238.10">
    <property type="entry name" value="EF-hand"/>
    <property type="match status" value="1"/>
</dbReference>
<keyword evidence="3" id="KW-1185">Reference proteome</keyword>
<evidence type="ECO:0000259" key="1">
    <source>
        <dbReference type="Pfam" id="PF02761"/>
    </source>
</evidence>
<reference evidence="2 3" key="1">
    <citation type="submission" date="2019-05" db="EMBL/GenBank/DDBJ databases">
        <title>Another draft genome of Portunus trituberculatus and its Hox gene families provides insights of decapod evolution.</title>
        <authorList>
            <person name="Jeong J.-H."/>
            <person name="Song I."/>
            <person name="Kim S."/>
            <person name="Choi T."/>
            <person name="Kim D."/>
            <person name="Ryu S."/>
            <person name="Kim W."/>
        </authorList>
    </citation>
    <scope>NUCLEOTIDE SEQUENCE [LARGE SCALE GENOMIC DNA]</scope>
    <source>
        <tissue evidence="2">Muscle</tissue>
    </source>
</reference>
<dbReference type="Pfam" id="PF02761">
    <property type="entry name" value="Cbl_N2"/>
    <property type="match status" value="1"/>
</dbReference>